<dbReference type="PIRSF" id="PIRSF500134">
    <property type="entry name" value="UDPglc_DH_bac"/>
    <property type="match status" value="1"/>
</dbReference>
<dbReference type="InterPro" id="IPR014027">
    <property type="entry name" value="UDP-Glc/GDP-Man_DH_C"/>
</dbReference>
<feature type="active site" description="Nucleophile" evidence="9">
    <location>
        <position position="263"/>
    </location>
</feature>
<dbReference type="SUPFAM" id="SSF51735">
    <property type="entry name" value="NAD(P)-binding Rossmann-fold domains"/>
    <property type="match status" value="1"/>
</dbReference>
<dbReference type="OrthoDB" id="9803238at2"/>
<dbReference type="SMART" id="SM00984">
    <property type="entry name" value="UDPG_MGDP_dh_C"/>
    <property type="match status" value="1"/>
</dbReference>
<dbReference type="EMBL" id="LQBQ01000023">
    <property type="protein sequence ID" value="KUJ78008.1"/>
    <property type="molecule type" value="Genomic_DNA"/>
</dbReference>
<feature type="binding site" evidence="10">
    <location>
        <begin position="152"/>
        <end position="155"/>
    </location>
    <ligand>
        <name>substrate</name>
    </ligand>
</feature>
<keyword evidence="6 8" id="KW-0520">NAD</keyword>
<feature type="binding site" evidence="11">
    <location>
        <position position="86"/>
    </location>
    <ligand>
        <name>NAD(+)</name>
        <dbReference type="ChEBI" id="CHEBI:57540"/>
    </ligand>
</feature>
<dbReference type="InterPro" id="IPR008927">
    <property type="entry name" value="6-PGluconate_DH-like_C_sf"/>
</dbReference>
<dbReference type="Gene3D" id="3.40.50.720">
    <property type="entry name" value="NAD(P)-binding Rossmann-like Domain"/>
    <property type="match status" value="2"/>
</dbReference>
<organism evidence="13 14">
    <name type="scientific">Ruegeria marisrubri</name>
    <dbReference type="NCBI Taxonomy" id="1685379"/>
    <lineage>
        <taxon>Bacteria</taxon>
        <taxon>Pseudomonadati</taxon>
        <taxon>Pseudomonadota</taxon>
        <taxon>Alphaproteobacteria</taxon>
        <taxon>Rhodobacterales</taxon>
        <taxon>Roseobacteraceae</taxon>
        <taxon>Ruegeria</taxon>
    </lineage>
</organism>
<keyword evidence="14" id="KW-1185">Reference proteome</keyword>
<proteinExistence type="inferred from homology"/>
<comment type="caution">
    <text evidence="13">The sequence shown here is derived from an EMBL/GenBank/DDBJ whole genome shotgun (WGS) entry which is preliminary data.</text>
</comment>
<comment type="pathway">
    <text evidence="1">Nucleotide-sugar biosynthesis; UDP-alpha-D-glucuronate biosynthesis; UDP-alpha-D-glucuronate from UDP-alpha-D-glucose: step 1/1.</text>
</comment>
<feature type="binding site" evidence="10">
    <location>
        <position position="207"/>
    </location>
    <ligand>
        <name>substrate</name>
    </ligand>
</feature>
<dbReference type="UniPathway" id="UPA00038">
    <property type="reaction ID" value="UER00491"/>
</dbReference>
<evidence type="ECO:0000256" key="4">
    <source>
        <dbReference type="ARBA" id="ARBA00015132"/>
    </source>
</evidence>
<evidence type="ECO:0000259" key="12">
    <source>
        <dbReference type="SMART" id="SM00984"/>
    </source>
</evidence>
<dbReference type="GO" id="GO:0051287">
    <property type="term" value="F:NAD binding"/>
    <property type="evidence" value="ECO:0007669"/>
    <property type="project" value="InterPro"/>
</dbReference>
<evidence type="ECO:0000256" key="2">
    <source>
        <dbReference type="ARBA" id="ARBA00006601"/>
    </source>
</evidence>
<feature type="domain" description="UDP-glucose/GDP-mannose dehydrogenase C-terminal" evidence="12">
    <location>
        <begin position="317"/>
        <end position="418"/>
    </location>
</feature>
<dbReference type="Pfam" id="PF00984">
    <property type="entry name" value="UDPG_MGDP_dh"/>
    <property type="match status" value="1"/>
</dbReference>
<evidence type="ECO:0000256" key="1">
    <source>
        <dbReference type="ARBA" id="ARBA00004701"/>
    </source>
</evidence>
<evidence type="ECO:0000256" key="8">
    <source>
        <dbReference type="PIRNR" id="PIRNR000124"/>
    </source>
</evidence>
<feature type="binding site" evidence="10">
    <location>
        <begin position="252"/>
        <end position="256"/>
    </location>
    <ligand>
        <name>substrate</name>
    </ligand>
</feature>
<dbReference type="InterPro" id="IPR036291">
    <property type="entry name" value="NAD(P)-bd_dom_sf"/>
</dbReference>
<comment type="similarity">
    <text evidence="2 8">Belongs to the UDP-glucose/GDP-mannose dehydrogenase family.</text>
</comment>
<evidence type="ECO:0000256" key="7">
    <source>
        <dbReference type="ARBA" id="ARBA00047473"/>
    </source>
</evidence>
<evidence type="ECO:0000313" key="14">
    <source>
        <dbReference type="Proteomes" id="UP000053791"/>
    </source>
</evidence>
<evidence type="ECO:0000313" key="13">
    <source>
        <dbReference type="EMBL" id="KUJ78008.1"/>
    </source>
</evidence>
<dbReference type="AlphaFoldDB" id="A0A0X3TQI1"/>
<dbReference type="NCBIfam" id="TIGR03026">
    <property type="entry name" value="NDP-sugDHase"/>
    <property type="match status" value="1"/>
</dbReference>
<evidence type="ECO:0000256" key="11">
    <source>
        <dbReference type="PIRSR" id="PIRSR500134-3"/>
    </source>
</evidence>
<dbReference type="InterPro" id="IPR036220">
    <property type="entry name" value="UDP-Glc/GDP-Man_DH_C_sf"/>
</dbReference>
<feature type="binding site" evidence="11">
    <location>
        <position position="122"/>
    </location>
    <ligand>
        <name>NAD(+)</name>
        <dbReference type="ChEBI" id="CHEBI:57540"/>
    </ligand>
</feature>
<feature type="binding site" evidence="10">
    <location>
        <position position="324"/>
    </location>
    <ligand>
        <name>substrate</name>
    </ligand>
</feature>
<dbReference type="RefSeq" id="WP_068347102.1">
    <property type="nucleotide sequence ID" value="NZ_LQBQ01000023.1"/>
</dbReference>
<gene>
    <name evidence="13" type="ORF">AVO45_08550</name>
</gene>
<dbReference type="Pfam" id="PF03720">
    <property type="entry name" value="UDPG_MGDP_dh_C"/>
    <property type="match status" value="1"/>
</dbReference>
<dbReference type="SUPFAM" id="SSF52413">
    <property type="entry name" value="UDP-glucose/GDP-mannose dehydrogenase C-terminal domain"/>
    <property type="match status" value="1"/>
</dbReference>
<evidence type="ECO:0000256" key="6">
    <source>
        <dbReference type="ARBA" id="ARBA00023027"/>
    </source>
</evidence>
<evidence type="ECO:0000256" key="3">
    <source>
        <dbReference type="ARBA" id="ARBA00012954"/>
    </source>
</evidence>
<evidence type="ECO:0000256" key="10">
    <source>
        <dbReference type="PIRSR" id="PIRSR500134-2"/>
    </source>
</evidence>
<dbReference type="GO" id="GO:0000271">
    <property type="term" value="P:polysaccharide biosynthetic process"/>
    <property type="evidence" value="ECO:0007669"/>
    <property type="project" value="InterPro"/>
</dbReference>
<dbReference type="PANTHER" id="PTHR43750">
    <property type="entry name" value="UDP-GLUCOSE 6-DEHYDROGENASE TUAD"/>
    <property type="match status" value="1"/>
</dbReference>
<reference evidence="13 14" key="1">
    <citation type="submission" date="2015-12" db="EMBL/GenBank/DDBJ databases">
        <authorList>
            <person name="Shamseldin A."/>
            <person name="Moawad H."/>
            <person name="Abd El-Rahim W.M."/>
            <person name="Sadowsky M.J."/>
        </authorList>
    </citation>
    <scope>NUCLEOTIDE SEQUENCE [LARGE SCALE GENOMIC DNA]</scope>
    <source>
        <strain evidence="13 14">ZGT118</strain>
    </source>
</reference>
<feature type="binding site" evidence="11">
    <location>
        <position position="35"/>
    </location>
    <ligand>
        <name>NAD(+)</name>
        <dbReference type="ChEBI" id="CHEBI:57540"/>
    </ligand>
</feature>
<feature type="binding site" evidence="11">
    <location>
        <position position="266"/>
    </location>
    <ligand>
        <name>NAD(+)</name>
        <dbReference type="ChEBI" id="CHEBI:57540"/>
    </ligand>
</feature>
<dbReference type="InterPro" id="IPR028357">
    <property type="entry name" value="UDPglc_DH_bac"/>
</dbReference>
<feature type="binding site" evidence="11">
    <location>
        <position position="331"/>
    </location>
    <ligand>
        <name>NAD(+)</name>
        <dbReference type="ChEBI" id="CHEBI:57540"/>
    </ligand>
</feature>
<name>A0A0X3TQI1_9RHOB</name>
<feature type="binding site" evidence="10">
    <location>
        <position position="260"/>
    </location>
    <ligand>
        <name>substrate</name>
    </ligand>
</feature>
<feature type="binding site" evidence="11">
    <location>
        <position position="155"/>
    </location>
    <ligand>
        <name>NAD(+)</name>
        <dbReference type="ChEBI" id="CHEBI:57540"/>
    </ligand>
</feature>
<evidence type="ECO:0000256" key="5">
    <source>
        <dbReference type="ARBA" id="ARBA00023002"/>
    </source>
</evidence>
<dbReference type="InterPro" id="IPR001732">
    <property type="entry name" value="UDP-Glc/GDP-Man_DH_N"/>
</dbReference>
<keyword evidence="5 8" id="KW-0560">Oxidoreductase</keyword>
<dbReference type="SUPFAM" id="SSF48179">
    <property type="entry name" value="6-phosphogluconate dehydrogenase C-terminal domain-like"/>
    <property type="match status" value="1"/>
</dbReference>
<dbReference type="GO" id="GO:0006065">
    <property type="term" value="P:UDP-glucuronate biosynthetic process"/>
    <property type="evidence" value="ECO:0007669"/>
    <property type="project" value="UniProtKB-UniPathway"/>
</dbReference>
<comment type="catalytic activity">
    <reaction evidence="7 8">
        <text>UDP-alpha-D-glucose + 2 NAD(+) + H2O = UDP-alpha-D-glucuronate + 2 NADH + 3 H(+)</text>
        <dbReference type="Rhea" id="RHEA:23596"/>
        <dbReference type="ChEBI" id="CHEBI:15377"/>
        <dbReference type="ChEBI" id="CHEBI:15378"/>
        <dbReference type="ChEBI" id="CHEBI:57540"/>
        <dbReference type="ChEBI" id="CHEBI:57945"/>
        <dbReference type="ChEBI" id="CHEBI:58052"/>
        <dbReference type="ChEBI" id="CHEBI:58885"/>
        <dbReference type="EC" id="1.1.1.22"/>
    </reaction>
</comment>
<dbReference type="Pfam" id="PF03721">
    <property type="entry name" value="UDPG_MGDP_dh_N"/>
    <property type="match status" value="1"/>
</dbReference>
<accession>A0A0X3TQI1</accession>
<dbReference type="InterPro" id="IPR017476">
    <property type="entry name" value="UDP-Glc/GDP-Man"/>
</dbReference>
<dbReference type="Proteomes" id="UP000053791">
    <property type="component" value="Unassembled WGS sequence"/>
</dbReference>
<protein>
    <recommendedName>
        <fullName evidence="4 8">UDP-glucose 6-dehydrogenase</fullName>
        <ecNumber evidence="3 8">1.1.1.22</ecNumber>
    </recommendedName>
</protein>
<dbReference type="EC" id="1.1.1.22" evidence="3 8"/>
<dbReference type="STRING" id="1685379.AVO45_08550"/>
<sequence length="434" mass="46860">MRVAMIGTGYVGLVSGVCFSDFGHDVICVDKAADKIEMLQAGEVPIYEPGLDVLMAKNISAGRLSFTTDLSAAVDGADAVFIAVGTPSRRGDGHADVSYVMAAAEEIARAMTGYTVVVTKSTVPVGTNRQVKDTIARVNPQAEFDVASNPEFLREGAAISDFMRPDRVVVGVENDRAAEVMAEIYRPLYLRDFPILTTDLESAEMIKYAANAFLATKITFINEIAGLCERVGADVKQVARGIGLDGRIGNKFLHAGPGYGGSCFPKDTAALARIGQEHAFPMRITETVIRVNDEVKKRMLDKIRDACDGSLNGKTITVLGVTFKPNTDDMRDAPSLTIVPALIGAGAKVQVVDPQGKTFGEALLPGVQWVEDPYEAADESDMVVLLTEWNEFRALNLVQLAEKMKHPRMVDLRNVYSRSAAEKAGFETYVGVGR</sequence>
<evidence type="ECO:0000256" key="9">
    <source>
        <dbReference type="PIRSR" id="PIRSR500134-1"/>
    </source>
</evidence>
<dbReference type="Gene3D" id="1.20.5.100">
    <property type="entry name" value="Cytochrome c1, transmembrane anchor, C-terminal"/>
    <property type="match status" value="1"/>
</dbReference>
<dbReference type="InterPro" id="IPR014026">
    <property type="entry name" value="UDP-Glc/GDP-Man_DH_dimer"/>
</dbReference>
<dbReference type="PIRSF" id="PIRSF000124">
    <property type="entry name" value="UDPglc_GDPman_dh"/>
    <property type="match status" value="1"/>
</dbReference>
<dbReference type="PANTHER" id="PTHR43750:SF3">
    <property type="entry name" value="UDP-GLUCOSE 6-DEHYDROGENASE TUAD"/>
    <property type="match status" value="1"/>
</dbReference>
<feature type="binding site" evidence="11">
    <location>
        <position position="30"/>
    </location>
    <ligand>
        <name>NAD(+)</name>
        <dbReference type="ChEBI" id="CHEBI:57540"/>
    </ligand>
</feature>
<dbReference type="GO" id="GO:0003979">
    <property type="term" value="F:UDP-glucose 6-dehydrogenase activity"/>
    <property type="evidence" value="ECO:0007669"/>
    <property type="project" value="UniProtKB-EC"/>
</dbReference>